<dbReference type="GO" id="GO:0061133">
    <property type="term" value="F:endopeptidase activator activity"/>
    <property type="evidence" value="ECO:0007669"/>
    <property type="project" value="TreeGrafter"/>
</dbReference>
<dbReference type="GO" id="GO:0061136">
    <property type="term" value="P:regulation of proteasomal protein catabolic process"/>
    <property type="evidence" value="ECO:0007669"/>
    <property type="project" value="TreeGrafter"/>
</dbReference>
<dbReference type="GO" id="GO:0005654">
    <property type="term" value="C:nucleoplasm"/>
    <property type="evidence" value="ECO:0007669"/>
    <property type="project" value="TreeGrafter"/>
</dbReference>
<dbReference type="InterPro" id="IPR036252">
    <property type="entry name" value="Proteasome_activ_sf"/>
</dbReference>
<dbReference type="FunFam" id="1.20.120.180:FF:000002">
    <property type="entry name" value="Proteasome activator complex subunit 1"/>
    <property type="match status" value="1"/>
</dbReference>
<dbReference type="Gene3D" id="1.20.120.180">
    <property type="entry name" value="Proteasome activator pa28, C-terminal domain"/>
    <property type="match status" value="1"/>
</dbReference>
<gene>
    <name evidence="5" type="ORF">CONPUDRAFT_148957</name>
</gene>
<dbReference type="OrthoDB" id="6591885at2759"/>
<dbReference type="InterPro" id="IPR036997">
    <property type="entry name" value="PA28_C_sf"/>
</dbReference>
<feature type="region of interest" description="Disordered" evidence="3">
    <location>
        <begin position="55"/>
        <end position="95"/>
    </location>
</feature>
<evidence type="ECO:0000259" key="4">
    <source>
        <dbReference type="Pfam" id="PF02252"/>
    </source>
</evidence>
<protein>
    <submittedName>
        <fullName evidence="5">Proteasome activator pa28 REG alpha beta subunit</fullName>
    </submittedName>
</protein>
<reference evidence="6" key="1">
    <citation type="journal article" date="2012" name="Science">
        <title>The Paleozoic origin of enzymatic lignin decomposition reconstructed from 31 fungal genomes.</title>
        <authorList>
            <person name="Floudas D."/>
            <person name="Binder M."/>
            <person name="Riley R."/>
            <person name="Barry K."/>
            <person name="Blanchette R.A."/>
            <person name="Henrissat B."/>
            <person name="Martinez A.T."/>
            <person name="Otillar R."/>
            <person name="Spatafora J.W."/>
            <person name="Yadav J.S."/>
            <person name="Aerts A."/>
            <person name="Benoit I."/>
            <person name="Boyd A."/>
            <person name="Carlson A."/>
            <person name="Copeland A."/>
            <person name="Coutinho P.M."/>
            <person name="de Vries R.P."/>
            <person name="Ferreira P."/>
            <person name="Findley K."/>
            <person name="Foster B."/>
            <person name="Gaskell J."/>
            <person name="Glotzer D."/>
            <person name="Gorecki P."/>
            <person name="Heitman J."/>
            <person name="Hesse C."/>
            <person name="Hori C."/>
            <person name="Igarashi K."/>
            <person name="Jurgens J.A."/>
            <person name="Kallen N."/>
            <person name="Kersten P."/>
            <person name="Kohler A."/>
            <person name="Kuees U."/>
            <person name="Kumar T.K.A."/>
            <person name="Kuo A."/>
            <person name="LaButti K."/>
            <person name="Larrondo L.F."/>
            <person name="Lindquist E."/>
            <person name="Ling A."/>
            <person name="Lombard V."/>
            <person name="Lucas S."/>
            <person name="Lundell T."/>
            <person name="Martin R."/>
            <person name="McLaughlin D.J."/>
            <person name="Morgenstern I."/>
            <person name="Morin E."/>
            <person name="Murat C."/>
            <person name="Nagy L.G."/>
            <person name="Nolan M."/>
            <person name="Ohm R.A."/>
            <person name="Patyshakuliyeva A."/>
            <person name="Rokas A."/>
            <person name="Ruiz-Duenas F.J."/>
            <person name="Sabat G."/>
            <person name="Salamov A."/>
            <person name="Samejima M."/>
            <person name="Schmutz J."/>
            <person name="Slot J.C."/>
            <person name="St John F."/>
            <person name="Stenlid J."/>
            <person name="Sun H."/>
            <person name="Sun S."/>
            <person name="Syed K."/>
            <person name="Tsang A."/>
            <person name="Wiebenga A."/>
            <person name="Young D."/>
            <person name="Pisabarro A."/>
            <person name="Eastwood D.C."/>
            <person name="Martin F."/>
            <person name="Cullen D."/>
            <person name="Grigoriev I.V."/>
            <person name="Hibbett D.S."/>
        </authorList>
    </citation>
    <scope>NUCLEOTIDE SEQUENCE [LARGE SCALE GENOMIC DNA]</scope>
    <source>
        <strain evidence="6">RWD-64-598 SS2</strain>
    </source>
</reference>
<dbReference type="KEGG" id="cput:CONPUDRAFT_148957"/>
<dbReference type="SUPFAM" id="SSF47216">
    <property type="entry name" value="Proteasome activator"/>
    <property type="match status" value="1"/>
</dbReference>
<feature type="domain" description="Proteasome activator PA28 C-terminal" evidence="4">
    <location>
        <begin position="107"/>
        <end position="249"/>
    </location>
</feature>
<proteinExistence type="inferred from homology"/>
<evidence type="ECO:0000313" key="6">
    <source>
        <dbReference type="Proteomes" id="UP000053558"/>
    </source>
</evidence>
<evidence type="ECO:0000313" key="5">
    <source>
        <dbReference type="EMBL" id="EIW86913.1"/>
    </source>
</evidence>
<keyword evidence="2 5" id="KW-0647">Proteasome</keyword>
<dbReference type="Pfam" id="PF02252">
    <property type="entry name" value="PA28_C"/>
    <property type="match status" value="1"/>
</dbReference>
<name>A0A5M3N669_CONPW</name>
<dbReference type="Proteomes" id="UP000053558">
    <property type="component" value="Unassembled WGS sequence"/>
</dbReference>
<dbReference type="GO" id="GO:0008537">
    <property type="term" value="C:proteasome activator complex"/>
    <property type="evidence" value="ECO:0007669"/>
    <property type="project" value="InterPro"/>
</dbReference>
<dbReference type="GeneID" id="19202549"/>
<comment type="similarity">
    <text evidence="1">Belongs to the PA28 family.</text>
</comment>
<dbReference type="OMA" id="PMFNERN"/>
<dbReference type="InterPro" id="IPR009077">
    <property type="entry name" value="Proteasome_activ_PA28"/>
</dbReference>
<accession>A0A5M3N669</accession>
<sequence>MAKEMDRDISRKLESFRGSVATAAEDIIFRIFPSKIMYGALRDYTSLHSPDSPFHISHASTSTDATVHPAPTRTDGAEVKKRKRSESDDGSSTTLNDIVNARYPSVVHANRHITGLRQYLKDECEQLADSCDKVKLWINITMPKIEDGDNFGVQIQEEVLTELMRSQESAYNIRDAVRQDHLARAKICSKLIKYPNVEDYALGLREHDEKQLFFARQNIKDLRNVYAVMADILHKNIAKIRAPKGNNGASLY</sequence>
<dbReference type="GO" id="GO:0005737">
    <property type="term" value="C:cytoplasm"/>
    <property type="evidence" value="ECO:0007669"/>
    <property type="project" value="TreeGrafter"/>
</dbReference>
<dbReference type="InterPro" id="IPR003186">
    <property type="entry name" value="PA28_C"/>
</dbReference>
<dbReference type="EMBL" id="JH711573">
    <property type="protein sequence ID" value="EIW86913.1"/>
    <property type="molecule type" value="Genomic_DNA"/>
</dbReference>
<dbReference type="PANTHER" id="PTHR10660:SF2">
    <property type="entry name" value="LD45860P"/>
    <property type="match status" value="1"/>
</dbReference>
<evidence type="ECO:0000256" key="2">
    <source>
        <dbReference type="ARBA" id="ARBA00022942"/>
    </source>
</evidence>
<dbReference type="AlphaFoldDB" id="A0A5M3N669"/>
<comment type="caution">
    <text evidence="5">The sequence shown here is derived from an EMBL/GenBank/DDBJ whole genome shotgun (WGS) entry which is preliminary data.</text>
</comment>
<evidence type="ECO:0000256" key="1">
    <source>
        <dbReference type="ARBA" id="ARBA00005883"/>
    </source>
</evidence>
<dbReference type="RefSeq" id="XP_007763565.1">
    <property type="nucleotide sequence ID" value="XM_007765375.1"/>
</dbReference>
<organism evidence="5 6">
    <name type="scientific">Coniophora puteana (strain RWD-64-598)</name>
    <name type="common">Brown rot fungus</name>
    <dbReference type="NCBI Taxonomy" id="741705"/>
    <lineage>
        <taxon>Eukaryota</taxon>
        <taxon>Fungi</taxon>
        <taxon>Dikarya</taxon>
        <taxon>Basidiomycota</taxon>
        <taxon>Agaricomycotina</taxon>
        <taxon>Agaricomycetes</taxon>
        <taxon>Agaricomycetidae</taxon>
        <taxon>Boletales</taxon>
        <taxon>Coniophorineae</taxon>
        <taxon>Coniophoraceae</taxon>
        <taxon>Coniophora</taxon>
    </lineage>
</organism>
<keyword evidence="6" id="KW-1185">Reference proteome</keyword>
<dbReference type="GO" id="GO:2000045">
    <property type="term" value="P:regulation of G1/S transition of mitotic cell cycle"/>
    <property type="evidence" value="ECO:0007669"/>
    <property type="project" value="TreeGrafter"/>
</dbReference>
<evidence type="ECO:0000256" key="3">
    <source>
        <dbReference type="SAM" id="MobiDB-lite"/>
    </source>
</evidence>
<dbReference type="PANTHER" id="PTHR10660">
    <property type="entry name" value="PROTEASOME REGULATOR PA28"/>
    <property type="match status" value="1"/>
</dbReference>